<dbReference type="EMBL" id="JAMTCO010000003">
    <property type="protein sequence ID" value="MCP2268953.1"/>
    <property type="molecule type" value="Genomic_DNA"/>
</dbReference>
<gene>
    <name evidence="1" type="ORF">LV75_001440</name>
</gene>
<organism evidence="1 2">
    <name type="scientific">Actinokineospora diospyrosa</name>
    <dbReference type="NCBI Taxonomy" id="103728"/>
    <lineage>
        <taxon>Bacteria</taxon>
        <taxon>Bacillati</taxon>
        <taxon>Actinomycetota</taxon>
        <taxon>Actinomycetes</taxon>
        <taxon>Pseudonocardiales</taxon>
        <taxon>Pseudonocardiaceae</taxon>
        <taxon>Actinokineospora</taxon>
    </lineage>
</organism>
<sequence length="61" mass="6483">MIIDCDTCEVRGDACTDCVVTVLLGAPPTVELDERERAAIDVLAGAGMVPRLRLIPIEKSA</sequence>
<reference evidence="1 2" key="1">
    <citation type="submission" date="2022-06" db="EMBL/GenBank/DDBJ databases">
        <title>Genomic Encyclopedia of Archaeal and Bacterial Type Strains, Phase II (KMG-II): from individual species to whole genera.</title>
        <authorList>
            <person name="Goeker M."/>
        </authorList>
    </citation>
    <scope>NUCLEOTIDE SEQUENCE [LARGE SCALE GENOMIC DNA]</scope>
    <source>
        <strain evidence="1 2">DSM 44255</strain>
    </source>
</reference>
<protein>
    <submittedName>
        <fullName evidence="1">Uncharacterized protein</fullName>
    </submittedName>
</protein>
<comment type="caution">
    <text evidence="1">The sequence shown here is derived from an EMBL/GenBank/DDBJ whole genome shotgun (WGS) entry which is preliminary data.</text>
</comment>
<dbReference type="RefSeq" id="WP_204455842.1">
    <property type="nucleotide sequence ID" value="NZ_BAAAVB010000025.1"/>
</dbReference>
<name>A0ABT1I8Q3_9PSEU</name>
<evidence type="ECO:0000313" key="1">
    <source>
        <dbReference type="EMBL" id="MCP2268953.1"/>
    </source>
</evidence>
<dbReference type="Proteomes" id="UP001205185">
    <property type="component" value="Unassembled WGS sequence"/>
</dbReference>
<evidence type="ECO:0000313" key="2">
    <source>
        <dbReference type="Proteomes" id="UP001205185"/>
    </source>
</evidence>
<accession>A0ABT1I8Q3</accession>
<keyword evidence="2" id="KW-1185">Reference proteome</keyword>
<proteinExistence type="predicted"/>